<accession>M6U4G9</accession>
<sequence length="48" mass="5639">MGSIKNWATGQLSIVSECLSYYFAFIAVFNFLTKNYRDLFNFEDIFLT</sequence>
<keyword evidence="1" id="KW-0812">Transmembrane</keyword>
<dbReference type="EMBL" id="AHOP02000054">
    <property type="protein sequence ID" value="EMO39385.1"/>
    <property type="molecule type" value="Genomic_DNA"/>
</dbReference>
<keyword evidence="1" id="KW-1133">Transmembrane helix</keyword>
<gene>
    <name evidence="2" type="ORF">LEP1GSC186_1099</name>
</gene>
<comment type="caution">
    <text evidence="2">The sequence shown here is derived from an EMBL/GenBank/DDBJ whole genome shotgun (WGS) entry which is preliminary data.</text>
</comment>
<reference evidence="2" key="1">
    <citation type="submission" date="2013-01" db="EMBL/GenBank/DDBJ databases">
        <authorList>
            <person name="Harkins D.M."/>
            <person name="Durkin A.S."/>
            <person name="Brinkac L.M."/>
            <person name="Haft D.H."/>
            <person name="Selengut J.D."/>
            <person name="Sanka R."/>
            <person name="DePew J."/>
            <person name="Purushe J."/>
            <person name="Matthias M.A."/>
            <person name="Vinetz J.M."/>
            <person name="Sutton G.G."/>
            <person name="Nierman W.C."/>
            <person name="Fouts D.E."/>
        </authorList>
    </citation>
    <scope>NUCLEOTIDE SEQUENCE [LARGE SCALE GENOMIC DNA]</scope>
    <source>
        <strain evidence="2">ZUN142</strain>
    </source>
</reference>
<name>M6U4G9_9LEPT</name>
<organism evidence="2">
    <name type="scientific">Leptospira noguchii serovar Autumnalis str. ZUN142</name>
    <dbReference type="NCBI Taxonomy" id="1085540"/>
    <lineage>
        <taxon>Bacteria</taxon>
        <taxon>Pseudomonadati</taxon>
        <taxon>Spirochaetota</taxon>
        <taxon>Spirochaetia</taxon>
        <taxon>Leptospirales</taxon>
        <taxon>Leptospiraceae</taxon>
        <taxon>Leptospira</taxon>
    </lineage>
</organism>
<evidence type="ECO:0000256" key="1">
    <source>
        <dbReference type="SAM" id="Phobius"/>
    </source>
</evidence>
<feature type="transmembrane region" description="Helical" evidence="1">
    <location>
        <begin position="12"/>
        <end position="32"/>
    </location>
</feature>
<evidence type="ECO:0000313" key="2">
    <source>
        <dbReference type="EMBL" id="EMO39385.1"/>
    </source>
</evidence>
<protein>
    <submittedName>
        <fullName evidence="2">Uncharacterized protein</fullName>
    </submittedName>
</protein>
<keyword evidence="1" id="KW-0472">Membrane</keyword>
<dbReference type="AlphaFoldDB" id="M6U4G9"/>
<proteinExistence type="predicted"/>
<dbReference type="Proteomes" id="UP000012153">
    <property type="component" value="Unassembled WGS sequence"/>
</dbReference>